<evidence type="ECO:0000313" key="2">
    <source>
        <dbReference type="EMBL" id="KAJ5241660.1"/>
    </source>
</evidence>
<organism evidence="2 3">
    <name type="scientific">Penicillium citrinum</name>
    <dbReference type="NCBI Taxonomy" id="5077"/>
    <lineage>
        <taxon>Eukaryota</taxon>
        <taxon>Fungi</taxon>
        <taxon>Dikarya</taxon>
        <taxon>Ascomycota</taxon>
        <taxon>Pezizomycotina</taxon>
        <taxon>Eurotiomycetes</taxon>
        <taxon>Eurotiomycetidae</taxon>
        <taxon>Eurotiales</taxon>
        <taxon>Aspergillaceae</taxon>
        <taxon>Penicillium</taxon>
    </lineage>
</organism>
<protein>
    <submittedName>
        <fullName evidence="2">Uncharacterized protein</fullName>
    </submittedName>
</protein>
<gene>
    <name evidence="2" type="ORF">N7469_003251</name>
</gene>
<accession>A0A9W9TUA1</accession>
<comment type="caution">
    <text evidence="2">The sequence shown here is derived from an EMBL/GenBank/DDBJ whole genome shotgun (WGS) entry which is preliminary data.</text>
</comment>
<evidence type="ECO:0000313" key="3">
    <source>
        <dbReference type="Proteomes" id="UP001147733"/>
    </source>
</evidence>
<dbReference type="AlphaFoldDB" id="A0A9W9TUA1"/>
<feature type="region of interest" description="Disordered" evidence="1">
    <location>
        <begin position="79"/>
        <end position="177"/>
    </location>
</feature>
<reference evidence="2" key="2">
    <citation type="journal article" date="2023" name="IMA Fungus">
        <title>Comparative genomic study of the Penicillium genus elucidates a diverse pangenome and 15 lateral gene transfer events.</title>
        <authorList>
            <person name="Petersen C."/>
            <person name="Sorensen T."/>
            <person name="Nielsen M.R."/>
            <person name="Sondergaard T.E."/>
            <person name="Sorensen J.L."/>
            <person name="Fitzpatrick D.A."/>
            <person name="Frisvad J.C."/>
            <person name="Nielsen K.L."/>
        </authorList>
    </citation>
    <scope>NUCLEOTIDE SEQUENCE</scope>
    <source>
        <strain evidence="2">IBT 23319</strain>
    </source>
</reference>
<proteinExistence type="predicted"/>
<evidence type="ECO:0000256" key="1">
    <source>
        <dbReference type="SAM" id="MobiDB-lite"/>
    </source>
</evidence>
<keyword evidence="3" id="KW-1185">Reference proteome</keyword>
<feature type="compositionally biased region" description="Basic and acidic residues" evidence="1">
    <location>
        <begin position="161"/>
        <end position="177"/>
    </location>
</feature>
<reference evidence="2" key="1">
    <citation type="submission" date="2022-11" db="EMBL/GenBank/DDBJ databases">
        <authorList>
            <person name="Petersen C."/>
        </authorList>
    </citation>
    <scope>NUCLEOTIDE SEQUENCE</scope>
    <source>
        <strain evidence="2">IBT 23319</strain>
    </source>
</reference>
<feature type="compositionally biased region" description="Basic and acidic residues" evidence="1">
    <location>
        <begin position="135"/>
        <end position="144"/>
    </location>
</feature>
<dbReference type="RefSeq" id="XP_056504665.1">
    <property type="nucleotide sequence ID" value="XM_056642171.1"/>
</dbReference>
<dbReference type="Proteomes" id="UP001147733">
    <property type="component" value="Unassembled WGS sequence"/>
</dbReference>
<dbReference type="GeneID" id="81381338"/>
<feature type="compositionally biased region" description="Low complexity" evidence="1">
    <location>
        <begin position="97"/>
        <end position="121"/>
    </location>
</feature>
<sequence length="217" mass="23309">MPPLESSHLRFLEDAANLLGEAALLGLTPDQASLCRMWEIRTRKSSKLVRVKPKREPKALSRDSATVYKCGSCNQRVVIPRKRSALRGPSKDSSRGTTTKATAPAVSSTPSPAPSTPAISSKQDLPPATDSVAAHAEKSADNLKSKKSQSSKQGGSSFLSRKKELSEHDPQADELRETALVTLEASISSCNQQMQPSLANTTQAALRSLKYDPNVAE</sequence>
<name>A0A9W9TUA1_PENCI</name>
<dbReference type="EMBL" id="JAPQKT010000002">
    <property type="protein sequence ID" value="KAJ5241660.1"/>
    <property type="molecule type" value="Genomic_DNA"/>
</dbReference>
<feature type="compositionally biased region" description="Low complexity" evidence="1">
    <location>
        <begin position="148"/>
        <end position="157"/>
    </location>
</feature>